<organism evidence="5 6">
    <name type="scientific">Rhizophagus irregularis (strain DAOM 197198w)</name>
    <name type="common">Glomus intraradices</name>
    <dbReference type="NCBI Taxonomy" id="1432141"/>
    <lineage>
        <taxon>Eukaryota</taxon>
        <taxon>Fungi</taxon>
        <taxon>Fungi incertae sedis</taxon>
        <taxon>Mucoromycota</taxon>
        <taxon>Glomeromycotina</taxon>
        <taxon>Glomeromycetes</taxon>
        <taxon>Glomerales</taxon>
        <taxon>Glomeraceae</taxon>
        <taxon>Rhizophagus</taxon>
    </lineage>
</organism>
<evidence type="ECO:0000259" key="4">
    <source>
        <dbReference type="Pfam" id="PF02892"/>
    </source>
</evidence>
<keyword evidence="3" id="KW-0862">Zinc</keyword>
<reference evidence="5 6" key="1">
    <citation type="submission" date="2014-02" db="EMBL/GenBank/DDBJ databases">
        <title>Single nucleus genome sequencing reveals high similarity among nuclei of an endomycorrhizal fungus.</title>
        <authorList>
            <person name="Lin K."/>
            <person name="Geurts R."/>
            <person name="Zhang Z."/>
            <person name="Limpens E."/>
            <person name="Saunders D.G."/>
            <person name="Mu D."/>
            <person name="Pang E."/>
            <person name="Cao H."/>
            <person name="Cha H."/>
            <person name="Lin T."/>
            <person name="Zhou Q."/>
            <person name="Shang Y."/>
            <person name="Li Y."/>
            <person name="Ivanov S."/>
            <person name="Sharma T."/>
            <person name="Velzen R.V."/>
            <person name="Ruijter N.D."/>
            <person name="Aanen D.K."/>
            <person name="Win J."/>
            <person name="Kamoun S."/>
            <person name="Bisseling T."/>
            <person name="Huang S."/>
        </authorList>
    </citation>
    <scope>NUCLEOTIDE SEQUENCE [LARGE SCALE GENOMIC DNA]</scope>
    <source>
        <strain evidence="6">DAOM197198w</strain>
    </source>
</reference>
<dbReference type="GO" id="GO:0008270">
    <property type="term" value="F:zinc ion binding"/>
    <property type="evidence" value="ECO:0007669"/>
    <property type="project" value="UniProtKB-KW"/>
</dbReference>
<evidence type="ECO:0000313" key="5">
    <source>
        <dbReference type="EMBL" id="EXX53265.1"/>
    </source>
</evidence>
<feature type="domain" description="BED-type" evidence="4">
    <location>
        <begin position="16"/>
        <end position="60"/>
    </location>
</feature>
<dbReference type="AlphaFoldDB" id="A0A015IGX5"/>
<evidence type="ECO:0000313" key="6">
    <source>
        <dbReference type="Proteomes" id="UP000022910"/>
    </source>
</evidence>
<dbReference type="Pfam" id="PF02892">
    <property type="entry name" value="zf-BED"/>
    <property type="match status" value="1"/>
</dbReference>
<proteinExistence type="predicted"/>
<protein>
    <recommendedName>
        <fullName evidence="4">BED-type domain-containing protein</fullName>
    </recommendedName>
</protein>
<dbReference type="GO" id="GO:0003677">
    <property type="term" value="F:DNA binding"/>
    <property type="evidence" value="ECO:0007669"/>
    <property type="project" value="InterPro"/>
</dbReference>
<evidence type="ECO:0000256" key="1">
    <source>
        <dbReference type="ARBA" id="ARBA00022723"/>
    </source>
</evidence>
<sequence>MNSQQKEKKPSGRPQSEVWKHFEKKPLKSAGHFSAKCNYCKTFWARGHPQQLEEHLANNCKECPELVYAFYLGVVSSRDFGSEDASIPSPKNNKKRKIQVEQRELTDWFAVCQNNSSKRSFHYSGSRVRIYVLWDIVFNY</sequence>
<keyword evidence="6" id="KW-1185">Reference proteome</keyword>
<dbReference type="EMBL" id="JEMT01029007">
    <property type="protein sequence ID" value="EXX53265.1"/>
    <property type="molecule type" value="Genomic_DNA"/>
</dbReference>
<evidence type="ECO:0000256" key="3">
    <source>
        <dbReference type="ARBA" id="ARBA00022833"/>
    </source>
</evidence>
<name>A0A015IGX5_RHIIW</name>
<keyword evidence="1" id="KW-0479">Metal-binding</keyword>
<keyword evidence="2" id="KW-0863">Zinc-finger</keyword>
<accession>A0A015IGX5</accession>
<evidence type="ECO:0000256" key="2">
    <source>
        <dbReference type="ARBA" id="ARBA00022771"/>
    </source>
</evidence>
<dbReference type="InterPro" id="IPR003656">
    <property type="entry name" value="Znf_BED"/>
</dbReference>
<comment type="caution">
    <text evidence="5">The sequence shown here is derived from an EMBL/GenBank/DDBJ whole genome shotgun (WGS) entry which is preliminary data.</text>
</comment>
<gene>
    <name evidence="5" type="ORF">RirG_245530</name>
</gene>
<dbReference type="Proteomes" id="UP000022910">
    <property type="component" value="Unassembled WGS sequence"/>
</dbReference>
<dbReference type="OrthoDB" id="2417702at2759"/>
<dbReference type="HOGENOM" id="CLU_076413_1_0_1"/>